<comment type="caution">
    <text evidence="1">The sequence shown here is derived from an EMBL/GenBank/DDBJ whole genome shotgun (WGS) entry which is preliminary data.</text>
</comment>
<dbReference type="Proteomes" id="UP000807769">
    <property type="component" value="Unassembled WGS sequence"/>
</dbReference>
<keyword evidence="2" id="KW-1185">Reference proteome</keyword>
<sequence>MLSCVSAPLLYPCIFFHCGVAPADCRITLRVILFLFRIPIVLSPTLESFADLLNARLYVGGSLCGMCQEGMPSIESTGEFDSSQEYLRYFSFLLPL</sequence>
<gene>
    <name evidence="1" type="ORF">BJ212DRAFT_946700</name>
</gene>
<organism evidence="1 2">
    <name type="scientific">Suillus subaureus</name>
    <dbReference type="NCBI Taxonomy" id="48587"/>
    <lineage>
        <taxon>Eukaryota</taxon>
        <taxon>Fungi</taxon>
        <taxon>Dikarya</taxon>
        <taxon>Basidiomycota</taxon>
        <taxon>Agaricomycotina</taxon>
        <taxon>Agaricomycetes</taxon>
        <taxon>Agaricomycetidae</taxon>
        <taxon>Boletales</taxon>
        <taxon>Suillineae</taxon>
        <taxon>Suillaceae</taxon>
        <taxon>Suillus</taxon>
    </lineage>
</organism>
<dbReference type="EMBL" id="JABBWG010000623">
    <property type="protein sequence ID" value="KAG1791134.1"/>
    <property type="molecule type" value="Genomic_DNA"/>
</dbReference>
<dbReference type="AlphaFoldDB" id="A0A9P7DFT6"/>
<accession>A0A9P7DFT6</accession>
<protein>
    <submittedName>
        <fullName evidence="1">Uncharacterized protein</fullName>
    </submittedName>
</protein>
<evidence type="ECO:0000313" key="2">
    <source>
        <dbReference type="Proteomes" id="UP000807769"/>
    </source>
</evidence>
<proteinExistence type="predicted"/>
<reference evidence="1" key="1">
    <citation type="journal article" date="2020" name="New Phytol.">
        <title>Comparative genomics reveals dynamic genome evolution in host specialist ectomycorrhizal fungi.</title>
        <authorList>
            <person name="Lofgren L.A."/>
            <person name="Nguyen N.H."/>
            <person name="Vilgalys R."/>
            <person name="Ruytinx J."/>
            <person name="Liao H.L."/>
            <person name="Branco S."/>
            <person name="Kuo A."/>
            <person name="LaButti K."/>
            <person name="Lipzen A."/>
            <person name="Andreopoulos W."/>
            <person name="Pangilinan J."/>
            <person name="Riley R."/>
            <person name="Hundley H."/>
            <person name="Na H."/>
            <person name="Barry K."/>
            <person name="Grigoriev I.V."/>
            <person name="Stajich J.E."/>
            <person name="Kennedy P.G."/>
        </authorList>
    </citation>
    <scope>NUCLEOTIDE SEQUENCE</scope>
    <source>
        <strain evidence="1">MN1</strain>
    </source>
</reference>
<evidence type="ECO:0000313" key="1">
    <source>
        <dbReference type="EMBL" id="KAG1791134.1"/>
    </source>
</evidence>
<dbReference type="GeneID" id="64638435"/>
<dbReference type="RefSeq" id="XP_041184780.1">
    <property type="nucleotide sequence ID" value="XM_041344419.1"/>
</dbReference>
<name>A0A9P7DFT6_9AGAM</name>